<comment type="subcellular location">
    <subcellularLocation>
        <location evidence="1">Cell outer membrane</location>
        <topology evidence="1">Multi-pass membrane protein</topology>
    </subcellularLocation>
</comment>
<accession>A0AAP2G3X3</accession>
<keyword evidence="11" id="KW-0472">Membrane</keyword>
<evidence type="ECO:0000256" key="8">
    <source>
        <dbReference type="ARBA" id="ARBA00023047"/>
    </source>
</evidence>
<dbReference type="Gene3D" id="3.10.560.10">
    <property type="entry name" value="Outer membrane lipoprotein wza domain like"/>
    <property type="match status" value="6"/>
</dbReference>
<keyword evidence="8" id="KW-0625">Polysaccharide transport</keyword>
<dbReference type="GO" id="GO:0015159">
    <property type="term" value="F:polysaccharide transmembrane transporter activity"/>
    <property type="evidence" value="ECO:0007669"/>
    <property type="project" value="InterPro"/>
</dbReference>
<evidence type="ECO:0000256" key="13">
    <source>
        <dbReference type="ARBA" id="ARBA00023237"/>
    </source>
</evidence>
<name>A0AAP2G3X3_9BACT</name>
<gene>
    <name evidence="18" type="ORF">KI659_05370</name>
</gene>
<keyword evidence="13" id="KW-0998">Cell outer membrane</keyword>
<evidence type="ECO:0000256" key="5">
    <source>
        <dbReference type="ARBA" id="ARBA00022597"/>
    </source>
</evidence>
<sequence length="843" mass="94398">MPDIATVRVDDLSDNEVRELIARGKAAGLSDQELLQMAESRGLPKAEVEKLRLRMEQLDLIGDSSTRTTTRTARREPRKQVDLEKISQGLLNQQGQVVRDQADLPIFGMDLFYNQERNLTFEPNLNLATPKNYILGPGDKLFIDIYGESEQNYEANVTPEGNLMLDNVGPVSVSGLSIEEATRRIKGRLQTYYPGMGGNNPTTFVQVSLGDVRTIKVHMVGELRLPGTFTLSAFSTVFNALYAAGGPNERGSMRNVKLIRNNREIARIDIYDFLMRGTADLNSQLQDQDVIMVEPFEARVQVAGEVKRPGIFEVKEGENLQSVMRYAGGFTDDAFTDRVSVVRNTPKEKTVSDIYREQFEMFTVKGGDRYYAGQLLDRFTNRVQIKGAVFREGNYAISDGMKLSDLIKRAEGLRGEAFLERATVLRTHEDLSTEVLQVNLSEVMAGQNDLTLQREDIVRVASIYDLTEEFYVKITGEVRNPGIFPFSKNMTVEDLLIFAGGVKEAASLSEVEIARRAAQDNARDISDIIATSVNRDLSPSASPVVLQPFDHVIIRRKPNFVLEKVIRIEGQVAAPGEFAVKNAEEKISDVIRRAGGLTDFAYPKGATLIRRTEFYETESERVRKQKNYENLLARISSESDDLTESQRRLLTRIGEDIKNYQEFTTELEEDLVVKSKVDVLSGITERKAEIAPLKIRETEAIAIDLEKILANPGSRHDLILEEGDIISIPKRLQTVRLRGDVIYPTTVKYEDNRSMSYFINRAGGFDNRAKRRSTYVVYANGEVARTKSFLGLRFYPSVEPGAEVIVPTKGPRIPFRPGEIISVTTGLATLALLLSQINFGGGE</sequence>
<dbReference type="GO" id="GO:0015288">
    <property type="term" value="F:porin activity"/>
    <property type="evidence" value="ECO:0007669"/>
    <property type="project" value="UniProtKB-KW"/>
</dbReference>
<dbReference type="GO" id="GO:0009279">
    <property type="term" value="C:cell outer membrane"/>
    <property type="evidence" value="ECO:0007669"/>
    <property type="project" value="UniProtKB-SubCell"/>
</dbReference>
<dbReference type="PANTHER" id="PTHR33619">
    <property type="entry name" value="POLYSACCHARIDE EXPORT PROTEIN GFCE-RELATED"/>
    <property type="match status" value="1"/>
</dbReference>
<evidence type="ECO:0000256" key="10">
    <source>
        <dbReference type="ARBA" id="ARBA00023114"/>
    </source>
</evidence>
<dbReference type="PANTHER" id="PTHR33619:SF3">
    <property type="entry name" value="POLYSACCHARIDE EXPORT PROTEIN GFCE-RELATED"/>
    <property type="match status" value="1"/>
</dbReference>
<dbReference type="AlphaFoldDB" id="A0AAP2G3X3"/>
<reference evidence="18 19" key="1">
    <citation type="submission" date="2021-05" db="EMBL/GenBank/DDBJ databases">
        <authorList>
            <person name="Zhang Z.D."/>
            <person name="Osman G."/>
        </authorList>
    </citation>
    <scope>NUCLEOTIDE SEQUENCE [LARGE SCALE GENOMIC DNA]</scope>
    <source>
        <strain evidence="18 19">KCTC 32217</strain>
    </source>
</reference>
<keyword evidence="3" id="KW-0813">Transport</keyword>
<evidence type="ECO:0000313" key="18">
    <source>
        <dbReference type="EMBL" id="MBS9523446.1"/>
    </source>
</evidence>
<evidence type="ECO:0000256" key="7">
    <source>
        <dbReference type="ARBA" id="ARBA00022729"/>
    </source>
</evidence>
<keyword evidence="5" id="KW-0762">Sugar transport</keyword>
<keyword evidence="12" id="KW-0564">Palmitate</keyword>
<keyword evidence="7" id="KW-0732">Signal</keyword>
<evidence type="ECO:0000313" key="19">
    <source>
        <dbReference type="Proteomes" id="UP001319104"/>
    </source>
</evidence>
<dbReference type="Pfam" id="PF02563">
    <property type="entry name" value="Poly_export"/>
    <property type="match status" value="1"/>
</dbReference>
<evidence type="ECO:0000256" key="12">
    <source>
        <dbReference type="ARBA" id="ARBA00023139"/>
    </source>
</evidence>
<feature type="domain" description="Polysaccharide export protein N-terminal" evidence="15">
    <location>
        <begin position="129"/>
        <end position="193"/>
    </location>
</feature>
<evidence type="ECO:0000256" key="9">
    <source>
        <dbReference type="ARBA" id="ARBA00023065"/>
    </source>
</evidence>
<proteinExistence type="inferred from homology"/>
<evidence type="ECO:0000259" key="16">
    <source>
        <dbReference type="Pfam" id="PF10531"/>
    </source>
</evidence>
<evidence type="ECO:0000259" key="17">
    <source>
        <dbReference type="Pfam" id="PF22461"/>
    </source>
</evidence>
<protein>
    <submittedName>
        <fullName evidence="18">SLBB domain-containing protein</fullName>
    </submittedName>
</protein>
<evidence type="ECO:0000256" key="3">
    <source>
        <dbReference type="ARBA" id="ARBA00022448"/>
    </source>
</evidence>
<evidence type="ECO:0000256" key="2">
    <source>
        <dbReference type="ARBA" id="ARBA00009450"/>
    </source>
</evidence>
<evidence type="ECO:0000256" key="11">
    <source>
        <dbReference type="ARBA" id="ARBA00023136"/>
    </source>
</evidence>
<dbReference type="GO" id="GO:0006811">
    <property type="term" value="P:monoatomic ion transport"/>
    <property type="evidence" value="ECO:0007669"/>
    <property type="project" value="UniProtKB-KW"/>
</dbReference>
<dbReference type="Pfam" id="PF10531">
    <property type="entry name" value="SLBB"/>
    <property type="match status" value="4"/>
</dbReference>
<dbReference type="Gene3D" id="3.30.1950.10">
    <property type="entry name" value="wza like domain"/>
    <property type="match status" value="1"/>
</dbReference>
<keyword evidence="4" id="KW-1134">Transmembrane beta strand</keyword>
<evidence type="ECO:0000256" key="14">
    <source>
        <dbReference type="ARBA" id="ARBA00023288"/>
    </source>
</evidence>
<keyword evidence="6" id="KW-0812">Transmembrane</keyword>
<keyword evidence="9" id="KW-0406">Ion transport</keyword>
<dbReference type="Pfam" id="PF22461">
    <property type="entry name" value="SLBB_2"/>
    <property type="match status" value="1"/>
</dbReference>
<evidence type="ECO:0000256" key="4">
    <source>
        <dbReference type="ARBA" id="ARBA00022452"/>
    </source>
</evidence>
<comment type="caution">
    <text evidence="18">The sequence shown here is derived from an EMBL/GenBank/DDBJ whole genome shotgun (WGS) entry which is preliminary data.</text>
</comment>
<feature type="domain" description="Soluble ligand binding" evidence="16">
    <location>
        <begin position="565"/>
        <end position="611"/>
    </location>
</feature>
<feature type="domain" description="Soluble ligand binding" evidence="16">
    <location>
        <begin position="299"/>
        <end position="344"/>
    </location>
</feature>
<keyword evidence="10" id="KW-0626">Porin</keyword>
<dbReference type="InterPro" id="IPR054765">
    <property type="entry name" value="SLBB_dom"/>
</dbReference>
<dbReference type="InterPro" id="IPR019554">
    <property type="entry name" value="Soluble_ligand-bd"/>
</dbReference>
<comment type="similarity">
    <text evidence="2">Belongs to the BexD/CtrA/VexA family.</text>
</comment>
<keyword evidence="14" id="KW-0449">Lipoprotein</keyword>
<organism evidence="18 19">
    <name type="scientific">Litoribacter ruber</name>
    <dbReference type="NCBI Taxonomy" id="702568"/>
    <lineage>
        <taxon>Bacteria</taxon>
        <taxon>Pseudomonadati</taxon>
        <taxon>Bacteroidota</taxon>
        <taxon>Cytophagia</taxon>
        <taxon>Cytophagales</taxon>
        <taxon>Cyclobacteriaceae</taxon>
        <taxon>Litoribacter</taxon>
    </lineage>
</organism>
<dbReference type="GO" id="GO:0046930">
    <property type="term" value="C:pore complex"/>
    <property type="evidence" value="ECO:0007669"/>
    <property type="project" value="UniProtKB-KW"/>
</dbReference>
<dbReference type="InterPro" id="IPR049712">
    <property type="entry name" value="Poly_export"/>
</dbReference>
<evidence type="ECO:0000256" key="6">
    <source>
        <dbReference type="ARBA" id="ARBA00022692"/>
    </source>
</evidence>
<keyword evidence="19" id="KW-1185">Reference proteome</keyword>
<evidence type="ECO:0000256" key="1">
    <source>
        <dbReference type="ARBA" id="ARBA00004571"/>
    </source>
</evidence>
<feature type="domain" description="Soluble ligand binding" evidence="16">
    <location>
        <begin position="216"/>
        <end position="263"/>
    </location>
</feature>
<dbReference type="Proteomes" id="UP001319104">
    <property type="component" value="Unassembled WGS sequence"/>
</dbReference>
<evidence type="ECO:0000259" key="15">
    <source>
        <dbReference type="Pfam" id="PF02563"/>
    </source>
</evidence>
<dbReference type="EMBL" id="JAHCMY010000002">
    <property type="protein sequence ID" value="MBS9523446.1"/>
    <property type="molecule type" value="Genomic_DNA"/>
</dbReference>
<feature type="domain" description="SLBB" evidence="17">
    <location>
        <begin position="382"/>
        <end position="460"/>
    </location>
</feature>
<dbReference type="InterPro" id="IPR003715">
    <property type="entry name" value="Poly_export_N"/>
</dbReference>
<feature type="domain" description="Soluble ligand binding" evidence="16">
    <location>
        <begin position="471"/>
        <end position="518"/>
    </location>
</feature>